<name>A0AAN9EW04_CLITE</name>
<dbReference type="PROSITE" id="PS50090">
    <property type="entry name" value="MYB_LIKE"/>
    <property type="match status" value="2"/>
</dbReference>
<comment type="subcellular location">
    <subcellularLocation>
        <location evidence="1">Nucleus</location>
    </subcellularLocation>
</comment>
<sequence length="244" mass="28314">MVRAPYFDKSGIKKGAWSDEEDQRLIAYIQRYGHPNWRQLPKFAGLRRCGKSCRLRWMNYLRPNLKRGNYTQKEEQLITDLHKKHGNKWSLIAESLPGRTDNEIKNYWHSHIKKFLKRNSNDTTCDDDDDGDELKSKAIECKEFEGPASESATADSHHILESSLSMSSETSYIEENSPSFSSRHKESTLINLSREEDSVASWETLDGFSSNFWTEPFISENAFAGGYFPISCYGTEREEPFFLW</sequence>
<keyword evidence="4" id="KW-0539">Nucleus</keyword>
<dbReference type="InterPro" id="IPR015495">
    <property type="entry name" value="Myb_TF_plants"/>
</dbReference>
<dbReference type="PROSITE" id="PS51294">
    <property type="entry name" value="HTH_MYB"/>
    <property type="match status" value="2"/>
</dbReference>
<feature type="domain" description="HTH myb-type" evidence="6">
    <location>
        <begin position="9"/>
        <end position="61"/>
    </location>
</feature>
<dbReference type="GO" id="GO:0003677">
    <property type="term" value="F:DNA binding"/>
    <property type="evidence" value="ECO:0007669"/>
    <property type="project" value="UniProtKB-KW"/>
</dbReference>
<dbReference type="InterPro" id="IPR009057">
    <property type="entry name" value="Homeodomain-like_sf"/>
</dbReference>
<dbReference type="PANTHER" id="PTHR10641">
    <property type="entry name" value="MYB FAMILY TRANSCRIPTION FACTOR"/>
    <property type="match status" value="1"/>
</dbReference>
<evidence type="ECO:0000313" key="8">
    <source>
        <dbReference type="Proteomes" id="UP001359559"/>
    </source>
</evidence>
<proteinExistence type="predicted"/>
<evidence type="ECO:0000256" key="2">
    <source>
        <dbReference type="ARBA" id="ARBA00022737"/>
    </source>
</evidence>
<dbReference type="SMART" id="SM00717">
    <property type="entry name" value="SANT"/>
    <property type="match status" value="2"/>
</dbReference>
<dbReference type="PANTHER" id="PTHR10641:SF1140">
    <property type="entry name" value="MYB TRANSCRIPTION FACTOR"/>
    <property type="match status" value="1"/>
</dbReference>
<protein>
    <submittedName>
        <fullName evidence="7">Uncharacterized protein</fullName>
    </submittedName>
</protein>
<feature type="domain" description="Myb-like" evidence="5">
    <location>
        <begin position="62"/>
        <end position="112"/>
    </location>
</feature>
<feature type="domain" description="HTH myb-type" evidence="6">
    <location>
        <begin position="62"/>
        <end position="116"/>
    </location>
</feature>
<evidence type="ECO:0000256" key="3">
    <source>
        <dbReference type="ARBA" id="ARBA00023125"/>
    </source>
</evidence>
<accession>A0AAN9EW04</accession>
<comment type="caution">
    <text evidence="7">The sequence shown here is derived from an EMBL/GenBank/DDBJ whole genome shotgun (WGS) entry which is preliminary data.</text>
</comment>
<dbReference type="GO" id="GO:0005634">
    <property type="term" value="C:nucleus"/>
    <property type="evidence" value="ECO:0007669"/>
    <property type="project" value="UniProtKB-SubCell"/>
</dbReference>
<dbReference type="Pfam" id="PF00249">
    <property type="entry name" value="Myb_DNA-binding"/>
    <property type="match status" value="2"/>
</dbReference>
<dbReference type="SUPFAM" id="SSF46689">
    <property type="entry name" value="Homeodomain-like"/>
    <property type="match status" value="1"/>
</dbReference>
<evidence type="ECO:0000259" key="6">
    <source>
        <dbReference type="PROSITE" id="PS51294"/>
    </source>
</evidence>
<dbReference type="Gene3D" id="1.10.10.60">
    <property type="entry name" value="Homeodomain-like"/>
    <property type="match status" value="2"/>
</dbReference>
<keyword evidence="2" id="KW-0677">Repeat</keyword>
<dbReference type="CDD" id="cd00167">
    <property type="entry name" value="SANT"/>
    <property type="match status" value="2"/>
</dbReference>
<dbReference type="InterPro" id="IPR017930">
    <property type="entry name" value="Myb_dom"/>
</dbReference>
<dbReference type="InterPro" id="IPR001005">
    <property type="entry name" value="SANT/Myb"/>
</dbReference>
<dbReference type="FunFam" id="1.10.10.60:FF:000001">
    <property type="entry name" value="MYB-related transcription factor"/>
    <property type="match status" value="1"/>
</dbReference>
<dbReference type="EMBL" id="JAYKXN010000008">
    <property type="protein sequence ID" value="KAK7263596.1"/>
    <property type="molecule type" value="Genomic_DNA"/>
</dbReference>
<reference evidence="7 8" key="1">
    <citation type="submission" date="2024-01" db="EMBL/GenBank/DDBJ databases">
        <title>The genomes of 5 underutilized Papilionoideae crops provide insights into root nodulation and disease resistance.</title>
        <authorList>
            <person name="Yuan L."/>
        </authorList>
    </citation>
    <scope>NUCLEOTIDE SEQUENCE [LARGE SCALE GENOMIC DNA]</scope>
    <source>
        <strain evidence="7">LY-2023</strain>
        <tissue evidence="7">Leaf</tissue>
    </source>
</reference>
<evidence type="ECO:0000256" key="1">
    <source>
        <dbReference type="ARBA" id="ARBA00004123"/>
    </source>
</evidence>
<dbReference type="Proteomes" id="UP001359559">
    <property type="component" value="Unassembled WGS sequence"/>
</dbReference>
<keyword evidence="8" id="KW-1185">Reference proteome</keyword>
<evidence type="ECO:0000313" key="7">
    <source>
        <dbReference type="EMBL" id="KAK7263596.1"/>
    </source>
</evidence>
<evidence type="ECO:0000259" key="5">
    <source>
        <dbReference type="PROSITE" id="PS50090"/>
    </source>
</evidence>
<organism evidence="7 8">
    <name type="scientific">Clitoria ternatea</name>
    <name type="common">Butterfly pea</name>
    <dbReference type="NCBI Taxonomy" id="43366"/>
    <lineage>
        <taxon>Eukaryota</taxon>
        <taxon>Viridiplantae</taxon>
        <taxon>Streptophyta</taxon>
        <taxon>Embryophyta</taxon>
        <taxon>Tracheophyta</taxon>
        <taxon>Spermatophyta</taxon>
        <taxon>Magnoliopsida</taxon>
        <taxon>eudicotyledons</taxon>
        <taxon>Gunneridae</taxon>
        <taxon>Pentapetalae</taxon>
        <taxon>rosids</taxon>
        <taxon>fabids</taxon>
        <taxon>Fabales</taxon>
        <taxon>Fabaceae</taxon>
        <taxon>Papilionoideae</taxon>
        <taxon>50 kb inversion clade</taxon>
        <taxon>NPAAA clade</taxon>
        <taxon>indigoferoid/millettioid clade</taxon>
        <taxon>Phaseoleae</taxon>
        <taxon>Clitoria</taxon>
    </lineage>
</organism>
<feature type="domain" description="Myb-like" evidence="5">
    <location>
        <begin position="9"/>
        <end position="61"/>
    </location>
</feature>
<keyword evidence="3" id="KW-0238">DNA-binding</keyword>
<dbReference type="AlphaFoldDB" id="A0AAN9EW04"/>
<evidence type="ECO:0000256" key="4">
    <source>
        <dbReference type="ARBA" id="ARBA00023242"/>
    </source>
</evidence>
<gene>
    <name evidence="7" type="ORF">RJT34_31188</name>
</gene>